<protein>
    <submittedName>
        <fullName evidence="2">Uncharacterized protein</fullName>
    </submittedName>
</protein>
<dbReference type="AlphaFoldDB" id="A0A7Y0SEA5"/>
<evidence type="ECO:0000256" key="1">
    <source>
        <dbReference type="SAM" id="MobiDB-lite"/>
    </source>
</evidence>
<feature type="non-terminal residue" evidence="2">
    <location>
        <position position="1"/>
    </location>
</feature>
<organism evidence="2 3">
    <name type="scientific">Vibrio parahaemolyticus</name>
    <dbReference type="NCBI Taxonomy" id="670"/>
    <lineage>
        <taxon>Bacteria</taxon>
        <taxon>Pseudomonadati</taxon>
        <taxon>Pseudomonadota</taxon>
        <taxon>Gammaproteobacteria</taxon>
        <taxon>Vibrionales</taxon>
        <taxon>Vibrionaceae</taxon>
        <taxon>Vibrio</taxon>
    </lineage>
</organism>
<accession>A0A7Y0SEA5</accession>
<dbReference type="Proteomes" id="UP000518904">
    <property type="component" value="Unassembled WGS sequence"/>
</dbReference>
<gene>
    <name evidence="2" type="ORF">HKB16_03530</name>
</gene>
<feature type="non-terminal residue" evidence="2">
    <location>
        <position position="91"/>
    </location>
</feature>
<dbReference type="EMBL" id="JABCLB010000432">
    <property type="protein sequence ID" value="NMU81942.1"/>
    <property type="molecule type" value="Genomic_DNA"/>
</dbReference>
<evidence type="ECO:0000313" key="3">
    <source>
        <dbReference type="Proteomes" id="UP000518904"/>
    </source>
</evidence>
<name>A0A7Y0SEA5_VIBPH</name>
<comment type="caution">
    <text evidence="2">The sequence shown here is derived from an EMBL/GenBank/DDBJ whole genome shotgun (WGS) entry which is preliminary data.</text>
</comment>
<sequence>PDGNPNLGELEGVYNDNNGMDSIGGNAKSSLWSDANSGSPTISGAAYKVLLDATNQSKPDFSNDPLMNLSKKTYEDIDVISEGFGDCSAET</sequence>
<proteinExistence type="predicted"/>
<evidence type="ECO:0000313" key="2">
    <source>
        <dbReference type="EMBL" id="NMU81942.1"/>
    </source>
</evidence>
<reference evidence="2 3" key="1">
    <citation type="submission" date="2020-04" db="EMBL/GenBank/DDBJ databases">
        <title>Whole-genome sequencing of Vibrio spp. from China reveals different genetic environments of blaCTX-M-14 among diverse lineages.</title>
        <authorList>
            <person name="Zheng Z."/>
            <person name="Ye L."/>
            <person name="Chen S."/>
        </authorList>
    </citation>
    <scope>NUCLEOTIDE SEQUENCE [LARGE SCALE GENOMIC DNA]</scope>
    <source>
        <strain evidence="2 3">Vb0551</strain>
    </source>
</reference>
<feature type="region of interest" description="Disordered" evidence="1">
    <location>
        <begin position="1"/>
        <end position="21"/>
    </location>
</feature>